<dbReference type="EMBL" id="OZ023708">
    <property type="protein sequence ID" value="CAK9879144.1"/>
    <property type="molecule type" value="Genomic_DNA"/>
</dbReference>
<keyword evidence="2" id="KW-1185">Reference proteome</keyword>
<sequence length="90" mass="10554">MLFECTCEGLESTTVCKLVIRQDNNYGYCRSTGIKPGKLQKIKIVFKFKDLELKVYFLHMDCNLAQYKESWRGGQRRTLTVKIRADLQEN</sequence>
<accession>A0ABP1BS98</accession>
<gene>
    <name evidence="1" type="ORF">CSSPJE1EN2_LOCUS20708</name>
</gene>
<proteinExistence type="predicted"/>
<organism evidence="1 2">
    <name type="scientific">Sphagnum jensenii</name>
    <dbReference type="NCBI Taxonomy" id="128206"/>
    <lineage>
        <taxon>Eukaryota</taxon>
        <taxon>Viridiplantae</taxon>
        <taxon>Streptophyta</taxon>
        <taxon>Embryophyta</taxon>
        <taxon>Bryophyta</taxon>
        <taxon>Sphagnophytina</taxon>
        <taxon>Sphagnopsida</taxon>
        <taxon>Sphagnales</taxon>
        <taxon>Sphagnaceae</taxon>
        <taxon>Sphagnum</taxon>
    </lineage>
</organism>
<evidence type="ECO:0000313" key="1">
    <source>
        <dbReference type="EMBL" id="CAK9879144.1"/>
    </source>
</evidence>
<reference evidence="1" key="1">
    <citation type="submission" date="2024-03" db="EMBL/GenBank/DDBJ databases">
        <authorList>
            <consortium name="ELIXIR-Norway"/>
            <consortium name="Elixir Norway"/>
        </authorList>
    </citation>
    <scope>NUCLEOTIDE SEQUENCE</scope>
</reference>
<protein>
    <submittedName>
        <fullName evidence="1">Uncharacterized protein</fullName>
    </submittedName>
</protein>
<name>A0ABP1BS98_9BRYO</name>
<evidence type="ECO:0000313" key="2">
    <source>
        <dbReference type="Proteomes" id="UP001497522"/>
    </source>
</evidence>
<dbReference type="Proteomes" id="UP001497522">
    <property type="component" value="Chromosome 7"/>
</dbReference>